<evidence type="ECO:0000313" key="1">
    <source>
        <dbReference type="EMBL" id="SFG37589.1"/>
    </source>
</evidence>
<reference evidence="2" key="1">
    <citation type="submission" date="2016-10" db="EMBL/GenBank/DDBJ databases">
        <authorList>
            <person name="Varghese N."/>
            <person name="Submissions S."/>
        </authorList>
    </citation>
    <scope>NUCLEOTIDE SEQUENCE [LARGE SCALE GENOMIC DNA]</scope>
    <source>
        <strain evidence="2">CGMCC 1.10971</strain>
    </source>
</reference>
<sequence length="69" mass="7837">MIWDDYLWPVHQYKRALTKTAKPIKGIDAVVHGHVNCDFVERGINQVWIDTILGSGKLTVLSTDQLFSP</sequence>
<accession>A0A1I2RDM0</accession>
<name>A0A1I2RDM0_9GAMM</name>
<dbReference type="Proteomes" id="UP000198623">
    <property type="component" value="Unassembled WGS sequence"/>
</dbReference>
<evidence type="ECO:0008006" key="3">
    <source>
        <dbReference type="Google" id="ProtNLM"/>
    </source>
</evidence>
<organism evidence="1 2">
    <name type="scientific">Neptunomonas qingdaonensis</name>
    <dbReference type="NCBI Taxonomy" id="1045558"/>
    <lineage>
        <taxon>Bacteria</taxon>
        <taxon>Pseudomonadati</taxon>
        <taxon>Pseudomonadota</taxon>
        <taxon>Gammaproteobacteria</taxon>
        <taxon>Oceanospirillales</taxon>
        <taxon>Oceanospirillaceae</taxon>
        <taxon>Neptunomonas</taxon>
    </lineage>
</organism>
<evidence type="ECO:0000313" key="2">
    <source>
        <dbReference type="Proteomes" id="UP000198623"/>
    </source>
</evidence>
<dbReference type="AlphaFoldDB" id="A0A1I2RDM0"/>
<keyword evidence="2" id="KW-1185">Reference proteome</keyword>
<gene>
    <name evidence="1" type="ORF">SAMN05216175_10628</name>
</gene>
<proteinExistence type="predicted"/>
<dbReference type="EMBL" id="FOOU01000006">
    <property type="protein sequence ID" value="SFG37589.1"/>
    <property type="molecule type" value="Genomic_DNA"/>
</dbReference>
<protein>
    <recommendedName>
        <fullName evidence="3">Calcineurin-like phosphoesterase domain-containing protein</fullName>
    </recommendedName>
</protein>